<dbReference type="GO" id="GO:0035999">
    <property type="term" value="P:tetrahydrofolate interconversion"/>
    <property type="evidence" value="ECO:0007669"/>
    <property type="project" value="UniProtKB-UniPathway"/>
</dbReference>
<comment type="pathway">
    <text evidence="2 12">One-carbon metabolism; tetrahydrofolate interconversion.</text>
</comment>
<keyword evidence="17" id="KW-1185">Reference proteome</keyword>
<evidence type="ECO:0000313" key="16">
    <source>
        <dbReference type="EMBL" id="OCC15527.1"/>
    </source>
</evidence>
<evidence type="ECO:0000256" key="13">
    <source>
        <dbReference type="SAM" id="Coils"/>
    </source>
</evidence>
<proteinExistence type="inferred from homology"/>
<evidence type="ECO:0000256" key="3">
    <source>
        <dbReference type="ARBA" id="ARBA00006743"/>
    </source>
</evidence>
<feature type="coiled-coil region" evidence="13">
    <location>
        <begin position="323"/>
        <end position="403"/>
    </location>
</feature>
<keyword evidence="4 12" id="KW-0285">Flavoprotein</keyword>
<keyword evidence="8 12" id="KW-0560">Oxidoreductase</keyword>
<feature type="repeat" description="TPR" evidence="11">
    <location>
        <begin position="519"/>
        <end position="552"/>
    </location>
</feature>
<organism evidence="16 17">
    <name type="scientific">Dissulfuribacter thermophilus</name>
    <dbReference type="NCBI Taxonomy" id="1156395"/>
    <lineage>
        <taxon>Bacteria</taxon>
        <taxon>Pseudomonadati</taxon>
        <taxon>Thermodesulfobacteriota</taxon>
        <taxon>Dissulfuribacteria</taxon>
        <taxon>Dissulfuribacterales</taxon>
        <taxon>Dissulfuribacteraceae</taxon>
        <taxon>Dissulfuribacter</taxon>
    </lineage>
</organism>
<dbReference type="PANTHER" id="PTHR45754:SF3">
    <property type="entry name" value="METHYLENETETRAHYDROFOLATE REDUCTASE (NADPH)"/>
    <property type="match status" value="1"/>
</dbReference>
<gene>
    <name evidence="16" type="ORF">DBT_0878</name>
</gene>
<comment type="pathway">
    <text evidence="9">Amino-acid biosynthesis; L-methionine biosynthesis via de novo pathway.</text>
</comment>
<dbReference type="PANTHER" id="PTHR45754">
    <property type="entry name" value="METHYLENETETRAHYDROFOLATE REDUCTASE"/>
    <property type="match status" value="1"/>
</dbReference>
<name>A0A1B9F6G1_9BACT</name>
<dbReference type="GO" id="GO:0009086">
    <property type="term" value="P:methionine biosynthetic process"/>
    <property type="evidence" value="ECO:0007669"/>
    <property type="project" value="TreeGrafter"/>
</dbReference>
<dbReference type="UniPathway" id="UPA00193"/>
<dbReference type="Pfam" id="PF02219">
    <property type="entry name" value="MTHFR"/>
    <property type="match status" value="1"/>
</dbReference>
<dbReference type="Gene3D" id="1.25.40.10">
    <property type="entry name" value="Tetratricopeptide repeat domain"/>
    <property type="match status" value="2"/>
</dbReference>
<accession>A0A1B9F6G1</accession>
<evidence type="ECO:0000256" key="12">
    <source>
        <dbReference type="RuleBase" id="RU003862"/>
    </source>
</evidence>
<evidence type="ECO:0000256" key="7">
    <source>
        <dbReference type="ARBA" id="ARBA00022827"/>
    </source>
</evidence>
<dbReference type="Gene3D" id="3.20.20.20">
    <property type="entry name" value="Dihydropteroate synthase-like"/>
    <property type="match status" value="1"/>
</dbReference>
<dbReference type="InterPro" id="IPR016041">
    <property type="entry name" value="Ac-CoA_synth_d_su_TIM-brl"/>
</dbReference>
<evidence type="ECO:0000256" key="6">
    <source>
        <dbReference type="ARBA" id="ARBA00022803"/>
    </source>
</evidence>
<dbReference type="SUPFAM" id="SSF51730">
    <property type="entry name" value="FAD-linked oxidoreductase"/>
    <property type="match status" value="1"/>
</dbReference>
<dbReference type="SUPFAM" id="SSF48452">
    <property type="entry name" value="TPR-like"/>
    <property type="match status" value="1"/>
</dbReference>
<evidence type="ECO:0000256" key="4">
    <source>
        <dbReference type="ARBA" id="ARBA00022630"/>
    </source>
</evidence>
<feature type="repeat" description="TPR" evidence="11">
    <location>
        <begin position="597"/>
        <end position="630"/>
    </location>
</feature>
<dbReference type="Pfam" id="PF03599">
    <property type="entry name" value="CdhD"/>
    <property type="match status" value="1"/>
</dbReference>
<evidence type="ECO:0000313" key="17">
    <source>
        <dbReference type="Proteomes" id="UP000093080"/>
    </source>
</evidence>
<keyword evidence="5" id="KW-0677">Repeat</keyword>
<dbReference type="AlphaFoldDB" id="A0A1B9F6G1"/>
<dbReference type="GO" id="GO:0005829">
    <property type="term" value="C:cytosol"/>
    <property type="evidence" value="ECO:0007669"/>
    <property type="project" value="TreeGrafter"/>
</dbReference>
<dbReference type="InterPro" id="IPR003171">
    <property type="entry name" value="Mehydrof_redctse-like"/>
</dbReference>
<protein>
    <recommendedName>
        <fullName evidence="12">Methylenetetrahydrofolate reductase</fullName>
    </recommendedName>
</protein>
<dbReference type="GO" id="GO:0106312">
    <property type="term" value="F:methylenetetrahydrofolate reductase (NADH) activity"/>
    <property type="evidence" value="ECO:0007669"/>
    <property type="project" value="UniProtKB-EC"/>
</dbReference>
<feature type="region of interest" description="Disordered" evidence="14">
    <location>
        <begin position="635"/>
        <end position="708"/>
    </location>
</feature>
<comment type="catalytic activity">
    <reaction evidence="10">
        <text>(6S)-5-methyl-5,6,7,8-tetrahydrofolate + NAD(+) = (6R)-5,10-methylene-5,6,7,8-tetrahydrofolate + NADH + H(+)</text>
        <dbReference type="Rhea" id="RHEA:19821"/>
        <dbReference type="ChEBI" id="CHEBI:15378"/>
        <dbReference type="ChEBI" id="CHEBI:15636"/>
        <dbReference type="ChEBI" id="CHEBI:18608"/>
        <dbReference type="ChEBI" id="CHEBI:57540"/>
        <dbReference type="ChEBI" id="CHEBI:57945"/>
        <dbReference type="EC" id="1.5.1.54"/>
    </reaction>
    <physiologicalReaction direction="right-to-left" evidence="10">
        <dbReference type="Rhea" id="RHEA:19823"/>
    </physiologicalReaction>
</comment>
<reference evidence="16 17" key="1">
    <citation type="submission" date="2016-06" db="EMBL/GenBank/DDBJ databases">
        <title>Respiratory ammonification of nitrate coupled to the oxidation of elemental sulfur in deep-sea autotrophic thermophilic bacteria.</title>
        <authorList>
            <person name="Slobodkina G.B."/>
            <person name="Mardanov A.V."/>
            <person name="Ravin N.V."/>
            <person name="Frolova A.A."/>
            <person name="Viryasiv M.B."/>
            <person name="Chernyh N.A."/>
            <person name="Bonch-Osmolovskaya E.A."/>
            <person name="Slobodkin A.I."/>
        </authorList>
    </citation>
    <scope>NUCLEOTIDE SEQUENCE [LARGE SCALE GENOMIC DNA]</scope>
    <source>
        <strain evidence="16 17">S69</strain>
    </source>
</reference>
<dbReference type="Proteomes" id="UP000093080">
    <property type="component" value="Unassembled WGS sequence"/>
</dbReference>
<comment type="cofactor">
    <cofactor evidence="1 12">
        <name>FAD</name>
        <dbReference type="ChEBI" id="CHEBI:57692"/>
    </cofactor>
</comment>
<dbReference type="STRING" id="1156395.DBT_0878"/>
<feature type="domain" description="CO dehydrogenase/acetyl-CoA synthase delta subunit TIM barrel" evidence="15">
    <location>
        <begin position="747"/>
        <end position="989"/>
    </location>
</feature>
<dbReference type="InterPro" id="IPR019734">
    <property type="entry name" value="TPR_rpt"/>
</dbReference>
<dbReference type="InterPro" id="IPR029041">
    <property type="entry name" value="FAD-linked_oxidoreductase-like"/>
</dbReference>
<dbReference type="CDD" id="cd00537">
    <property type="entry name" value="MTHFR"/>
    <property type="match status" value="1"/>
</dbReference>
<dbReference type="NCBIfam" id="NF003376">
    <property type="entry name" value="PRK04452.1-2"/>
    <property type="match status" value="1"/>
</dbReference>
<dbReference type="PATRIC" id="fig|1156395.6.peg.894"/>
<dbReference type="PROSITE" id="PS50005">
    <property type="entry name" value="TPR"/>
    <property type="match status" value="2"/>
</dbReference>
<comment type="similarity">
    <text evidence="3 12">Belongs to the methylenetetrahydrofolate reductase family.</text>
</comment>
<evidence type="ECO:0000256" key="2">
    <source>
        <dbReference type="ARBA" id="ARBA00004777"/>
    </source>
</evidence>
<dbReference type="InterPro" id="IPR013105">
    <property type="entry name" value="TPR_2"/>
</dbReference>
<dbReference type="EMBL" id="MAGO01000004">
    <property type="protein sequence ID" value="OCC15527.1"/>
    <property type="molecule type" value="Genomic_DNA"/>
</dbReference>
<evidence type="ECO:0000256" key="5">
    <source>
        <dbReference type="ARBA" id="ARBA00022737"/>
    </source>
</evidence>
<sequence length="1042" mass="114936">MIAGSNLETVLKSGQFAVTGELGPPKSGNREVVRKKAKILKGFVDAVNITDCQTAIVRMSSLTAGLIALSEGVEPVMQMTCRDRNRIGMQADILGAHALGIRNLLCLTGDHQKFGNHPQSKGVFDMDSIQLLQMVKAMRDEKRFQCGEEIKGGEPRLFLGAAANPFADPFEYRPIRLKKKVDAGANFVQTQIIYNVDKFKEFMKRVEDLGLTERVYILAGVTPPKSLGMARYMKNFVPGLEVTDDVIKRLKDAKDVREEGIEIAVDIINQVKEIPGVAGVHVMAIEWEEAVPEIVKRSGLLPRPEARLEPVLMGMDAIDEAVRKAREEAEARLLEKVDQYKKEAEASRELVAKEKERGAKEILELRSQIDEKERILQEKEKKIQELLSALKEEKARLEKAHEMGARTIQIEEGDQTIGLEEDIVSKKQLDYALRSMELGLEALKKVLGLEDEAYEALKRFIEAEFVLKGEGVTEVVQAKVPPAATPQPEVSAPEVIEEKVEEKAVEERVEEEPKRDKEVVNLVAKANVLLHQGKANEAVEAFKKALSIDPDDEKAKAGLKEAEEALKKAESVAPASTEGLPPCPEGLTQEEWQRKYVIRLVATGNCALYEKAQDEAIKYFEEALKLDPDNEKAKKGLEAAQKGEFPSYEAPRDEACAPEEKVEEQAKEEEKPADVEVVEEVKPTAEEPKVEEKKETQPEKKAEPPKATALDVSGEFTFKAETTSLKDRIGDIPEDLFLEKSTGAIKEVVLGDGDKALTVGGASALPFHLFEGDMPYAPRIAFDVLDSPPEEMPEPLKKYYGDCLDDPVKWAQKCVSEYNAQAICLSLVSTDPNGMDRPSSEAAKVAKEVIDAVDCPVILWGCGNAEKDTETLREVTALVGDKKVCIGPLTDANYRNLGATAMAFGLPVVASTPIDVNLAKQLNILLENLGIGLDHILMDPSIGAVGYGLEYTYSVMERIRLAALMQQDEKLQAPFICNVGREVWKAKEVKLPSDEFLGDQEVRSILLEAITASSLLLAGGELMIMRHPRAVALTEAMIKGLM</sequence>
<evidence type="ECO:0000256" key="14">
    <source>
        <dbReference type="SAM" id="MobiDB-lite"/>
    </source>
</evidence>
<evidence type="ECO:0000256" key="11">
    <source>
        <dbReference type="PROSITE-ProRule" id="PRU00339"/>
    </source>
</evidence>
<evidence type="ECO:0000256" key="9">
    <source>
        <dbReference type="ARBA" id="ARBA00034478"/>
    </source>
</evidence>
<dbReference type="SMART" id="SM00028">
    <property type="entry name" value="TPR"/>
    <property type="match status" value="2"/>
</dbReference>
<evidence type="ECO:0000256" key="8">
    <source>
        <dbReference type="ARBA" id="ARBA00023002"/>
    </source>
</evidence>
<evidence type="ECO:0000259" key="15">
    <source>
        <dbReference type="Pfam" id="PF03599"/>
    </source>
</evidence>
<dbReference type="RefSeq" id="WP_067616739.1">
    <property type="nucleotide sequence ID" value="NZ_MAGO01000004.1"/>
</dbReference>
<keyword evidence="13" id="KW-0175">Coiled coil</keyword>
<dbReference type="InterPro" id="IPR011005">
    <property type="entry name" value="Dihydropteroate_synth-like_sf"/>
</dbReference>
<dbReference type="InterPro" id="IPR011990">
    <property type="entry name" value="TPR-like_helical_dom_sf"/>
</dbReference>
<evidence type="ECO:0000256" key="1">
    <source>
        <dbReference type="ARBA" id="ARBA00001974"/>
    </source>
</evidence>
<keyword evidence="6 11" id="KW-0802">TPR repeat</keyword>
<dbReference type="SUPFAM" id="SSF51717">
    <property type="entry name" value="Dihydropteroate synthetase-like"/>
    <property type="match status" value="1"/>
</dbReference>
<feature type="compositionally biased region" description="Basic and acidic residues" evidence="14">
    <location>
        <begin position="650"/>
        <end position="704"/>
    </location>
</feature>
<comment type="caution">
    <text evidence="16">The sequence shown here is derived from an EMBL/GenBank/DDBJ whole genome shotgun (WGS) entry which is preliminary data.</text>
</comment>
<dbReference type="GO" id="GO:0071949">
    <property type="term" value="F:FAD binding"/>
    <property type="evidence" value="ECO:0007669"/>
    <property type="project" value="TreeGrafter"/>
</dbReference>
<keyword evidence="7 12" id="KW-0274">FAD</keyword>
<dbReference type="Pfam" id="PF07719">
    <property type="entry name" value="TPR_2"/>
    <property type="match status" value="2"/>
</dbReference>
<evidence type="ECO:0000256" key="10">
    <source>
        <dbReference type="ARBA" id="ARBA00048628"/>
    </source>
</evidence>
<dbReference type="Gene3D" id="3.20.20.220">
    <property type="match status" value="1"/>
</dbReference>